<protein>
    <submittedName>
        <fullName evidence="1">Uncharacterized protein</fullName>
    </submittedName>
</protein>
<sequence length="359" mass="38653">MQNVQAALAKAGLGGKVNVYQSPSGKPSDGDFRDDIHCVMRDIVRFLDSSDAPFVANVYPFISLYLDPHFPLDYAFFQGSSTPVVDGAITYENTFDANYDTLVAALRRNGFPDLPIVVGEVGWPTDGDANANPEYARRFNQGLLDHIASGKGTPLRPGVPVDAYLFSLVDEDQKSIQPGNFERHWGVFYYDGQPKYPLSLRGDYGGGTTLVPAKGVEYLKQRWCVFNPDAELADQKVGDSVSYACGKPTAPASGTRPPAAASTPGATCRTRSTASTRATTRTTSPATSAGSPPPPPSTPPRGSAGSSSRSSRLAPPPRGRSPAGWRRSSPRCCWHCLFSILDYRCFISLPLAYILGFVS</sequence>
<proteinExistence type="predicted"/>
<organism evidence="1 2">
    <name type="scientific">Avena sativa</name>
    <name type="common">Oat</name>
    <dbReference type="NCBI Taxonomy" id="4498"/>
    <lineage>
        <taxon>Eukaryota</taxon>
        <taxon>Viridiplantae</taxon>
        <taxon>Streptophyta</taxon>
        <taxon>Embryophyta</taxon>
        <taxon>Tracheophyta</taxon>
        <taxon>Spermatophyta</taxon>
        <taxon>Magnoliopsida</taxon>
        <taxon>Liliopsida</taxon>
        <taxon>Poales</taxon>
        <taxon>Poaceae</taxon>
        <taxon>BOP clade</taxon>
        <taxon>Pooideae</taxon>
        <taxon>Poodae</taxon>
        <taxon>Poeae</taxon>
        <taxon>Poeae Chloroplast Group 1 (Aveneae type)</taxon>
        <taxon>Aveninae</taxon>
        <taxon>Avena</taxon>
    </lineage>
</organism>
<evidence type="ECO:0000313" key="2">
    <source>
        <dbReference type="Proteomes" id="UP001732700"/>
    </source>
</evidence>
<evidence type="ECO:0000313" key="1">
    <source>
        <dbReference type="EnsemblPlants" id="AVESA.00010b.r2.7AG1240820.1.CDS.1"/>
    </source>
</evidence>
<keyword evidence="2" id="KW-1185">Reference proteome</keyword>
<name>A0ACD5ZQY0_AVESA</name>
<accession>A0ACD5ZQY0</accession>
<reference evidence="1" key="1">
    <citation type="submission" date="2021-05" db="EMBL/GenBank/DDBJ databases">
        <authorList>
            <person name="Scholz U."/>
            <person name="Mascher M."/>
            <person name="Fiebig A."/>
        </authorList>
    </citation>
    <scope>NUCLEOTIDE SEQUENCE [LARGE SCALE GENOMIC DNA]</scope>
</reference>
<dbReference type="EnsemblPlants" id="AVESA.00010b.r2.7AG1240820.1">
    <property type="protein sequence ID" value="AVESA.00010b.r2.7AG1240820.1.CDS.1"/>
    <property type="gene ID" value="AVESA.00010b.r2.7AG1240820"/>
</dbReference>
<reference evidence="1" key="2">
    <citation type="submission" date="2025-09" db="UniProtKB">
        <authorList>
            <consortium name="EnsemblPlants"/>
        </authorList>
    </citation>
    <scope>IDENTIFICATION</scope>
</reference>
<dbReference type="Proteomes" id="UP001732700">
    <property type="component" value="Chromosome 7A"/>
</dbReference>